<sequence length="73" mass="8325">MILYTPLAESDIFPTEQKQFDKCKTIMYQGSMLEVEQQDDGSLRILQLLSTDPQDYLNNSLNPGEIISTNLID</sequence>
<dbReference type="EMBL" id="WJNG01000005">
    <property type="protein sequence ID" value="MRH42658.1"/>
    <property type="molecule type" value="Genomic_DNA"/>
</dbReference>
<evidence type="ECO:0000313" key="2">
    <source>
        <dbReference type="Proteomes" id="UP000799092"/>
    </source>
</evidence>
<gene>
    <name evidence="1" type="ORF">GH741_08160</name>
</gene>
<dbReference type="InterPro" id="IPR025619">
    <property type="entry name" value="YlzJ"/>
</dbReference>
<proteinExistence type="predicted"/>
<keyword evidence="2" id="KW-1185">Reference proteome</keyword>
<dbReference type="Pfam" id="PF14035">
    <property type="entry name" value="YlzJ"/>
    <property type="match status" value="1"/>
</dbReference>
<name>A0A6A8DAM0_9BACI</name>
<comment type="caution">
    <text evidence="1">The sequence shown here is derived from an EMBL/GenBank/DDBJ whole genome shotgun (WGS) entry which is preliminary data.</text>
</comment>
<accession>A0A6A8DAM0</accession>
<dbReference type="Proteomes" id="UP000799092">
    <property type="component" value="Unassembled WGS sequence"/>
</dbReference>
<dbReference type="AlphaFoldDB" id="A0A6A8DAM0"/>
<dbReference type="OrthoDB" id="1683573at2"/>
<reference evidence="1" key="1">
    <citation type="submission" date="2019-11" db="EMBL/GenBank/DDBJ databases">
        <authorList>
            <person name="Li J."/>
        </authorList>
    </citation>
    <scope>NUCLEOTIDE SEQUENCE</scope>
    <source>
        <strain evidence="1">B6B</strain>
    </source>
</reference>
<evidence type="ECO:0000313" key="1">
    <source>
        <dbReference type="EMBL" id="MRH42658.1"/>
    </source>
</evidence>
<organism evidence="1 2">
    <name type="scientific">Aquibacillus halophilus</name>
    <dbReference type="NCBI Taxonomy" id="930132"/>
    <lineage>
        <taxon>Bacteria</taxon>
        <taxon>Bacillati</taxon>
        <taxon>Bacillota</taxon>
        <taxon>Bacilli</taxon>
        <taxon>Bacillales</taxon>
        <taxon>Bacillaceae</taxon>
        <taxon>Aquibacillus</taxon>
    </lineage>
</organism>
<dbReference type="RefSeq" id="WP_153736285.1">
    <property type="nucleotide sequence ID" value="NZ_WJNG01000005.1"/>
</dbReference>
<protein>
    <submittedName>
        <fullName evidence="1">Uncharacterized protein</fullName>
    </submittedName>
</protein>